<dbReference type="Proteomes" id="UP001519272">
    <property type="component" value="Unassembled WGS sequence"/>
</dbReference>
<evidence type="ECO:0000313" key="2">
    <source>
        <dbReference type="Proteomes" id="UP001519272"/>
    </source>
</evidence>
<gene>
    <name evidence="1" type="ORF">J2Z32_003497</name>
</gene>
<comment type="caution">
    <text evidence="1">The sequence shown here is derived from an EMBL/GenBank/DDBJ whole genome shotgun (WGS) entry which is preliminary data.</text>
</comment>
<dbReference type="RefSeq" id="WP_210090421.1">
    <property type="nucleotide sequence ID" value="NZ_JAGGKG010000018.1"/>
</dbReference>
<evidence type="ECO:0000313" key="1">
    <source>
        <dbReference type="EMBL" id="MBP1906833.1"/>
    </source>
</evidence>
<name>A0ABS4FW73_9BACL</name>
<accession>A0ABS4FW73</accession>
<reference evidence="1 2" key="1">
    <citation type="submission" date="2021-03" db="EMBL/GenBank/DDBJ databases">
        <title>Genomic Encyclopedia of Type Strains, Phase IV (KMG-IV): sequencing the most valuable type-strain genomes for metagenomic binning, comparative biology and taxonomic classification.</title>
        <authorList>
            <person name="Goeker M."/>
        </authorList>
    </citation>
    <scope>NUCLEOTIDE SEQUENCE [LARGE SCALE GENOMIC DNA]</scope>
    <source>
        <strain evidence="1 2">DSM 14349</strain>
    </source>
</reference>
<protein>
    <submittedName>
        <fullName evidence="1">Uncharacterized protein</fullName>
    </submittedName>
</protein>
<sequence>GRDVEKYKNDIFYSYTANLANSREAQAKAIAVNANKYVGALYDVMYFDEGVPPDPTDNFQEVTYRGHGVAYMLQASPRQIAMAVYITLMEVQGQ</sequence>
<keyword evidence="2" id="KW-1185">Reference proteome</keyword>
<proteinExistence type="predicted"/>
<feature type="non-terminal residue" evidence="1">
    <location>
        <position position="1"/>
    </location>
</feature>
<organism evidence="1 2">
    <name type="scientific">Paenibacillus turicensis</name>
    <dbReference type="NCBI Taxonomy" id="160487"/>
    <lineage>
        <taxon>Bacteria</taxon>
        <taxon>Bacillati</taxon>
        <taxon>Bacillota</taxon>
        <taxon>Bacilli</taxon>
        <taxon>Bacillales</taxon>
        <taxon>Paenibacillaceae</taxon>
        <taxon>Paenibacillus</taxon>
    </lineage>
</organism>
<dbReference type="EMBL" id="JAGGKG010000018">
    <property type="protein sequence ID" value="MBP1906833.1"/>
    <property type="molecule type" value="Genomic_DNA"/>
</dbReference>